<dbReference type="SUPFAM" id="SSF54495">
    <property type="entry name" value="UBC-like"/>
    <property type="match status" value="1"/>
</dbReference>
<dbReference type="GO" id="GO:0016740">
    <property type="term" value="F:transferase activity"/>
    <property type="evidence" value="ECO:0007669"/>
    <property type="project" value="UniProtKB-KW"/>
</dbReference>
<feature type="region of interest" description="Disordered" evidence="3">
    <location>
        <begin position="340"/>
        <end position="386"/>
    </location>
</feature>
<dbReference type="InterPro" id="IPR000608">
    <property type="entry name" value="UBC"/>
</dbReference>
<dbReference type="GO" id="GO:0005634">
    <property type="term" value="C:nucleus"/>
    <property type="evidence" value="ECO:0007669"/>
    <property type="project" value="TreeGrafter"/>
</dbReference>
<dbReference type="STRING" id="741276.A0A2S5B2G8"/>
<organism evidence="5 6">
    <name type="scientific">Rhodotorula taiwanensis</name>
    <dbReference type="NCBI Taxonomy" id="741276"/>
    <lineage>
        <taxon>Eukaryota</taxon>
        <taxon>Fungi</taxon>
        <taxon>Dikarya</taxon>
        <taxon>Basidiomycota</taxon>
        <taxon>Pucciniomycotina</taxon>
        <taxon>Microbotryomycetes</taxon>
        <taxon>Sporidiobolales</taxon>
        <taxon>Sporidiobolaceae</taxon>
        <taxon>Rhodotorula</taxon>
    </lineage>
</organism>
<evidence type="ECO:0000259" key="4">
    <source>
        <dbReference type="PROSITE" id="PS50127"/>
    </source>
</evidence>
<feature type="compositionally biased region" description="Low complexity" evidence="3">
    <location>
        <begin position="625"/>
        <end position="634"/>
    </location>
</feature>
<dbReference type="PANTHER" id="PTHR46116:SF39">
    <property type="entry name" value="BACULOVIRAL IAP REPEAT-CONTAINING PROTEIN 6"/>
    <property type="match status" value="1"/>
</dbReference>
<dbReference type="SMART" id="SM00212">
    <property type="entry name" value="UBCc"/>
    <property type="match status" value="1"/>
</dbReference>
<dbReference type="Proteomes" id="UP000237144">
    <property type="component" value="Unassembled WGS sequence"/>
</dbReference>
<dbReference type="Pfam" id="PF00179">
    <property type="entry name" value="UQ_con"/>
    <property type="match status" value="1"/>
</dbReference>
<accession>A0A2S5B2G8</accession>
<dbReference type="GO" id="GO:0004869">
    <property type="term" value="F:cysteine-type endopeptidase inhibitor activity"/>
    <property type="evidence" value="ECO:0007669"/>
    <property type="project" value="TreeGrafter"/>
</dbReference>
<sequence>MPPRRSTRSTAGAKGKGKAVDLTLSSDDDDDNRNVNSRGNQPEMDADEAFARALQAEEDAVVQVEASGSGGKGKGKASSRAATKQGGRANGTNAALQTSETPQEVQSLDKDDPQAVLREYKALFVGETRCQICHDASGEPTLNVQQPGTASRPHLALTASSTREDFLDETIDHCSGCKVEFCRGCGTKFPAGSKTAMVDGEEKQKGECCAEARAVAIYELLSSLDAVYLKDRLQKPAGNGQTTAKRARKKAPPKGNGAGTGYGSGASAYSYGYGGPAPAFSTVTGYAYESEDDLYGDGYDSWDEDGGFDDDAGLGNEYNPQMYEDESDFYAAMEQKIKDAKKGKGKPAPLPVPAKKNAGLGAGKAKGQNQQAGPAPKAPTAEETRDAEQDKIYLAALRALASLLPQPDSPTAQMFDFLPHASLPALIELSTLPDLLATLLRNDSVPEWQRRSDVYFAMLDVLGLLGGCEATLGCLFGERREKKWSEGIGKWMQGRGEIAWEREGGDAVPSTSMSKGKGKGKGKKRKADVLDEPEAQAAVGKVIMATPLYALLKKFLVQANAFRRATAASNDFDESEFALIGICGDFATAGERFLTTEKVWDERVKQKHLEAEQANGTAGGALEIAGGSASGTATRGKGKTKEREWTDKEYTKACEELAYGAVELDTTKHHYSRDIAASASSRRPHSSFVHLAKELAVLSTSLPPGIWVRHDEERVDVIKCMIAGPEHSPYAGGLFEFDIFLPLQYPQVSPLCWLVTTGGNTVRFNPNLRLISTKYAEGKVCLSLLGTWSGTPEEMWQPMKSTILQVLLSITSMILGTNFPFYNEPGFGAPRDDDRNKIYNKNVSLATARWAILEWCDDKHKNSIWADVIASHFTLRRQQIQSTVREWAKKDARLHAWEPKHNRVAGSHQLEPWGGAASYVYPYKADGTPKSAKEIAAERNKLDQKVPGRDLVKEIDAALDRLAGWKESGWLEKLVR</sequence>
<dbReference type="EMBL" id="PJQD01000091">
    <property type="protein sequence ID" value="POY70978.1"/>
    <property type="molecule type" value="Genomic_DNA"/>
</dbReference>
<protein>
    <recommendedName>
        <fullName evidence="4">UBC core domain-containing protein</fullName>
    </recommendedName>
</protein>
<keyword evidence="6" id="KW-1185">Reference proteome</keyword>
<comment type="caution">
    <text evidence="5">The sequence shown here is derived from an EMBL/GenBank/DDBJ whole genome shotgun (WGS) entry which is preliminary data.</text>
</comment>
<evidence type="ECO:0000256" key="2">
    <source>
        <dbReference type="ARBA" id="ARBA00022786"/>
    </source>
</evidence>
<reference evidence="5 6" key="1">
    <citation type="journal article" date="2018" name="Front. Microbiol.">
        <title>Prospects for Fungal Bioremediation of Acidic Radioactive Waste Sites: Characterization and Genome Sequence of Rhodotorula taiwanensis MD1149.</title>
        <authorList>
            <person name="Tkavc R."/>
            <person name="Matrosova V.Y."/>
            <person name="Grichenko O.E."/>
            <person name="Gostincar C."/>
            <person name="Volpe R.P."/>
            <person name="Klimenkova P."/>
            <person name="Gaidamakova E.K."/>
            <person name="Zhou C.E."/>
            <person name="Stewart B.J."/>
            <person name="Lyman M.G."/>
            <person name="Malfatti S.A."/>
            <person name="Rubinfeld B."/>
            <person name="Courtot M."/>
            <person name="Singh J."/>
            <person name="Dalgard C.L."/>
            <person name="Hamilton T."/>
            <person name="Frey K.G."/>
            <person name="Gunde-Cimerman N."/>
            <person name="Dugan L."/>
            <person name="Daly M.J."/>
        </authorList>
    </citation>
    <scope>NUCLEOTIDE SEQUENCE [LARGE SCALE GENOMIC DNA]</scope>
    <source>
        <strain evidence="5 6">MD1149</strain>
    </source>
</reference>
<feature type="region of interest" description="Disordered" evidence="3">
    <location>
        <begin position="621"/>
        <end position="644"/>
    </location>
</feature>
<dbReference type="OrthoDB" id="47801at2759"/>
<feature type="compositionally biased region" description="Basic residues" evidence="3">
    <location>
        <begin position="516"/>
        <end position="526"/>
    </location>
</feature>
<feature type="region of interest" description="Disordered" evidence="3">
    <location>
        <begin position="236"/>
        <end position="259"/>
    </location>
</feature>
<dbReference type="InterPro" id="IPR016135">
    <property type="entry name" value="UBQ-conjugating_enzyme/RWD"/>
</dbReference>
<feature type="domain" description="UBC core" evidence="4">
    <location>
        <begin position="686"/>
        <end position="852"/>
    </location>
</feature>
<evidence type="ECO:0000313" key="5">
    <source>
        <dbReference type="EMBL" id="POY70978.1"/>
    </source>
</evidence>
<proteinExistence type="predicted"/>
<evidence type="ECO:0000313" key="6">
    <source>
        <dbReference type="Proteomes" id="UP000237144"/>
    </source>
</evidence>
<feature type="compositionally biased region" description="Polar residues" evidence="3">
    <location>
        <begin position="90"/>
        <end position="106"/>
    </location>
</feature>
<keyword evidence="1" id="KW-0808">Transferase</keyword>
<dbReference type="PROSITE" id="PS50127">
    <property type="entry name" value="UBC_2"/>
    <property type="match status" value="1"/>
</dbReference>
<gene>
    <name evidence="5" type="ORF">BMF94_6005</name>
</gene>
<dbReference type="AlphaFoldDB" id="A0A2S5B2G8"/>
<evidence type="ECO:0000256" key="1">
    <source>
        <dbReference type="ARBA" id="ARBA00022679"/>
    </source>
</evidence>
<feature type="region of interest" description="Disordered" evidence="3">
    <location>
        <begin position="502"/>
        <end position="528"/>
    </location>
</feature>
<dbReference type="GO" id="GO:0043066">
    <property type="term" value="P:negative regulation of apoptotic process"/>
    <property type="evidence" value="ECO:0007669"/>
    <property type="project" value="TreeGrafter"/>
</dbReference>
<name>A0A2S5B2G8_9BASI</name>
<feature type="region of interest" description="Disordered" evidence="3">
    <location>
        <begin position="1"/>
        <end position="112"/>
    </location>
</feature>
<feature type="compositionally biased region" description="Low complexity" evidence="3">
    <location>
        <begin position="353"/>
        <end position="375"/>
    </location>
</feature>
<evidence type="ECO:0000256" key="3">
    <source>
        <dbReference type="SAM" id="MobiDB-lite"/>
    </source>
</evidence>
<dbReference type="PANTHER" id="PTHR46116">
    <property type="entry name" value="(E3-INDEPENDENT) E2 UBIQUITIN-CONJUGATING ENZYME"/>
    <property type="match status" value="1"/>
</dbReference>
<dbReference type="Gene3D" id="3.10.110.10">
    <property type="entry name" value="Ubiquitin Conjugating Enzyme"/>
    <property type="match status" value="1"/>
</dbReference>
<keyword evidence="2" id="KW-0833">Ubl conjugation pathway</keyword>